<evidence type="ECO:0000256" key="3">
    <source>
        <dbReference type="ARBA" id="ARBA00022833"/>
    </source>
</evidence>
<feature type="domain" description="MYND-type" evidence="6">
    <location>
        <begin position="172"/>
        <end position="209"/>
    </location>
</feature>
<accession>A0A0P7B4H4</accession>
<sequence length="482" mass="53804">TAAALSYGEQIDEIARELVIFPESEDSEAFTVFRPAPEQEHRLVNMLQTGLLDNLIREIRSLHCRSRETEYIGNDMYALLVLTCMHLGVKMKTEYILHTRALSYRFLSPFHHLQAQTACQKYKNNGTPWIFENKNARDIARRATGKSPDGVGNGAGHSADEGIYIHCLSRTCTVCGEKFPRHVCGSCNMIRYCSTKCVESDKPWHQFVCSQQRALKDRAEQARLPLAEPRRFSSYDALPGYVVGGSSPFPPGQFGAAPFEVDEEAAAQLRAIAIEVSRCFSKNRGRGVPGLPHILEAGRTLGESSRSGLARFYPQDFERPTLSTRQLQNMAASSRQGPLTSNPARPLRVPSRVRRDIIQLGNAERDHDTTFLGDNGVQPDQIEQVNHDDGEEDEIGRLIQEQLNGLMADAERSAASSRTGRSNQPAASQAGTRSSRNRSKNPLSTDKDADNEDGPRVKRVKVADGRSWWSKLFSMRNVFGRR</sequence>
<feature type="compositionally biased region" description="Basic and acidic residues" evidence="5">
    <location>
        <begin position="445"/>
        <end position="458"/>
    </location>
</feature>
<name>A0A0P7B4H4_9HYPO</name>
<protein>
    <recommendedName>
        <fullName evidence="6">MYND-type domain-containing protein</fullName>
    </recommendedName>
</protein>
<feature type="region of interest" description="Disordered" evidence="5">
    <location>
        <begin position="361"/>
        <end position="382"/>
    </location>
</feature>
<dbReference type="EMBL" id="LKCW01000244">
    <property type="protein sequence ID" value="KPM35594.1"/>
    <property type="molecule type" value="Genomic_DNA"/>
</dbReference>
<evidence type="ECO:0000259" key="6">
    <source>
        <dbReference type="PROSITE" id="PS50865"/>
    </source>
</evidence>
<dbReference type="Proteomes" id="UP000050424">
    <property type="component" value="Unassembled WGS sequence"/>
</dbReference>
<dbReference type="AlphaFoldDB" id="A0A0P7B4H4"/>
<keyword evidence="8" id="KW-1185">Reference proteome</keyword>
<proteinExistence type="predicted"/>
<comment type="caution">
    <text evidence="7">The sequence shown here is derived from an EMBL/GenBank/DDBJ whole genome shotgun (WGS) entry which is preliminary data.</text>
</comment>
<keyword evidence="2 4" id="KW-0863">Zinc-finger</keyword>
<feature type="compositionally biased region" description="Polar residues" evidence="5">
    <location>
        <begin position="414"/>
        <end position="444"/>
    </location>
</feature>
<evidence type="ECO:0000256" key="1">
    <source>
        <dbReference type="ARBA" id="ARBA00022723"/>
    </source>
</evidence>
<dbReference type="PROSITE" id="PS50865">
    <property type="entry name" value="ZF_MYND_2"/>
    <property type="match status" value="1"/>
</dbReference>
<organism evidence="7 8">
    <name type="scientific">Neonectria ditissima</name>
    <dbReference type="NCBI Taxonomy" id="78410"/>
    <lineage>
        <taxon>Eukaryota</taxon>
        <taxon>Fungi</taxon>
        <taxon>Dikarya</taxon>
        <taxon>Ascomycota</taxon>
        <taxon>Pezizomycotina</taxon>
        <taxon>Sordariomycetes</taxon>
        <taxon>Hypocreomycetidae</taxon>
        <taxon>Hypocreales</taxon>
        <taxon>Nectriaceae</taxon>
        <taxon>Neonectria</taxon>
    </lineage>
</organism>
<feature type="non-terminal residue" evidence="7">
    <location>
        <position position="1"/>
    </location>
</feature>
<evidence type="ECO:0000256" key="2">
    <source>
        <dbReference type="ARBA" id="ARBA00022771"/>
    </source>
</evidence>
<evidence type="ECO:0000313" key="7">
    <source>
        <dbReference type="EMBL" id="KPM35594.1"/>
    </source>
</evidence>
<dbReference type="STRING" id="78410.A0A0P7B4H4"/>
<dbReference type="SUPFAM" id="SSF144232">
    <property type="entry name" value="HIT/MYND zinc finger-like"/>
    <property type="match status" value="1"/>
</dbReference>
<dbReference type="Gene3D" id="6.10.140.2220">
    <property type="match status" value="1"/>
</dbReference>
<evidence type="ECO:0000256" key="4">
    <source>
        <dbReference type="PROSITE-ProRule" id="PRU00134"/>
    </source>
</evidence>
<keyword evidence="1" id="KW-0479">Metal-binding</keyword>
<dbReference type="Pfam" id="PF01753">
    <property type="entry name" value="zf-MYND"/>
    <property type="match status" value="1"/>
</dbReference>
<gene>
    <name evidence="7" type="ORF">AK830_g10992</name>
</gene>
<reference evidence="7 8" key="1">
    <citation type="submission" date="2015-09" db="EMBL/GenBank/DDBJ databases">
        <title>Draft genome of a European isolate of the apple canker pathogen Neonectria ditissima.</title>
        <authorList>
            <person name="Gomez-Cortecero A."/>
            <person name="Harrison R.J."/>
            <person name="Armitage A.D."/>
        </authorList>
    </citation>
    <scope>NUCLEOTIDE SEQUENCE [LARGE SCALE GENOMIC DNA]</scope>
    <source>
        <strain evidence="7 8">R09/05</strain>
    </source>
</reference>
<evidence type="ECO:0000313" key="8">
    <source>
        <dbReference type="Proteomes" id="UP000050424"/>
    </source>
</evidence>
<dbReference type="OrthoDB" id="432970at2759"/>
<dbReference type="GO" id="GO:0008270">
    <property type="term" value="F:zinc ion binding"/>
    <property type="evidence" value="ECO:0007669"/>
    <property type="project" value="UniProtKB-KW"/>
</dbReference>
<dbReference type="InterPro" id="IPR002893">
    <property type="entry name" value="Znf_MYND"/>
</dbReference>
<keyword evidence="3" id="KW-0862">Zinc</keyword>
<evidence type="ECO:0000256" key="5">
    <source>
        <dbReference type="SAM" id="MobiDB-lite"/>
    </source>
</evidence>
<feature type="region of interest" description="Disordered" evidence="5">
    <location>
        <begin position="409"/>
        <end position="458"/>
    </location>
</feature>